<dbReference type="InterPro" id="IPR052955">
    <property type="entry name" value="UPF0703_membrane_permease"/>
</dbReference>
<sequence>MKRETQNILLVLLGGALLKIALNGTYLRYVKPGQQAWLIAAGAIMVVIAFVSITRDVITARKPDQVAAIDDHDHGHGIQSHSTWLLILPVLAVFLAPPALGEDAVNRAAGRTPPPPSEEYSFPALPAGDVIDQRVMDFVERAAWDKAGTLNDRNIRLTGFIAHNDNSTYLARLAIGCCAADAYPVKVKLDGQGLGTLVSDTWVKAVVRYQPGTSTKESRHVPTVTVTDVQSVPEPPDPYEY</sequence>
<organism evidence="3 4">
    <name type="scientific">Kibdelosporangium phytohabitans</name>
    <dbReference type="NCBI Taxonomy" id="860235"/>
    <lineage>
        <taxon>Bacteria</taxon>
        <taxon>Bacillati</taxon>
        <taxon>Actinomycetota</taxon>
        <taxon>Actinomycetes</taxon>
        <taxon>Pseudonocardiales</taxon>
        <taxon>Pseudonocardiaceae</taxon>
        <taxon>Kibdelosporangium</taxon>
    </lineage>
</organism>
<keyword evidence="1" id="KW-0812">Transmembrane</keyword>
<dbReference type="AlphaFoldDB" id="A0A0N7F339"/>
<dbReference type="KEGG" id="kphy:AOZ06_12115"/>
<dbReference type="Pfam" id="PF21537">
    <property type="entry name" value="DUF1980_C"/>
    <property type="match status" value="1"/>
</dbReference>
<protein>
    <recommendedName>
        <fullName evidence="2">DUF1980 domain-containing protein</fullName>
    </recommendedName>
</protein>
<dbReference type="EMBL" id="CP012752">
    <property type="protein sequence ID" value="ALG07559.1"/>
    <property type="molecule type" value="Genomic_DNA"/>
</dbReference>
<evidence type="ECO:0000313" key="3">
    <source>
        <dbReference type="EMBL" id="ALG07559.1"/>
    </source>
</evidence>
<keyword evidence="4" id="KW-1185">Reference proteome</keyword>
<accession>A0A0N7F339</accession>
<dbReference type="InterPro" id="IPR048447">
    <property type="entry name" value="DUF1980_C"/>
</dbReference>
<proteinExistence type="predicted"/>
<dbReference type="RefSeq" id="WP_054289526.1">
    <property type="nucleotide sequence ID" value="NZ_CP012752.1"/>
</dbReference>
<reference evidence="3 4" key="1">
    <citation type="submission" date="2015-07" db="EMBL/GenBank/DDBJ databases">
        <title>Genome sequencing of Kibdelosporangium phytohabitans.</title>
        <authorList>
            <person name="Qin S."/>
            <person name="Xing K."/>
        </authorList>
    </citation>
    <scope>NUCLEOTIDE SEQUENCE [LARGE SCALE GENOMIC DNA]</scope>
    <source>
        <strain evidence="3 4">KLBMP1111</strain>
    </source>
</reference>
<dbReference type="PANTHER" id="PTHR40047:SF1">
    <property type="entry name" value="UPF0703 PROTEIN YCGQ"/>
    <property type="match status" value="1"/>
</dbReference>
<dbReference type="STRING" id="860235.AOZ06_12115"/>
<evidence type="ECO:0000313" key="4">
    <source>
        <dbReference type="Proteomes" id="UP000063699"/>
    </source>
</evidence>
<dbReference type="PANTHER" id="PTHR40047">
    <property type="entry name" value="UPF0703 PROTEIN YCGQ"/>
    <property type="match status" value="1"/>
</dbReference>
<name>A0A0N7F339_9PSEU</name>
<feature type="domain" description="DUF1980" evidence="2">
    <location>
        <begin position="149"/>
        <end position="241"/>
    </location>
</feature>
<feature type="transmembrane region" description="Helical" evidence="1">
    <location>
        <begin position="33"/>
        <end position="53"/>
    </location>
</feature>
<keyword evidence="1" id="KW-1133">Transmembrane helix</keyword>
<keyword evidence="1" id="KW-0472">Membrane</keyword>
<evidence type="ECO:0000256" key="1">
    <source>
        <dbReference type="SAM" id="Phobius"/>
    </source>
</evidence>
<dbReference type="NCBIfam" id="TIGR03943">
    <property type="entry name" value="TIGR03943 family putative permease subunit"/>
    <property type="match status" value="1"/>
</dbReference>
<dbReference type="InterPro" id="IPR015402">
    <property type="entry name" value="DUF1980"/>
</dbReference>
<dbReference type="Proteomes" id="UP000063699">
    <property type="component" value="Chromosome"/>
</dbReference>
<dbReference type="OrthoDB" id="359029at2"/>
<evidence type="ECO:0000259" key="2">
    <source>
        <dbReference type="Pfam" id="PF21537"/>
    </source>
</evidence>
<gene>
    <name evidence="3" type="ORF">AOZ06_12115</name>
</gene>